<dbReference type="InterPro" id="IPR005162">
    <property type="entry name" value="Retrotrans_gag_dom"/>
</dbReference>
<proteinExistence type="predicted"/>
<evidence type="ECO:0000259" key="1">
    <source>
        <dbReference type="Pfam" id="PF03732"/>
    </source>
</evidence>
<dbReference type="EMBL" id="SMMG02000002">
    <property type="protein sequence ID" value="KAA3484990.1"/>
    <property type="molecule type" value="Genomic_DNA"/>
</dbReference>
<organism evidence="2 3">
    <name type="scientific">Gossypium australe</name>
    <dbReference type="NCBI Taxonomy" id="47621"/>
    <lineage>
        <taxon>Eukaryota</taxon>
        <taxon>Viridiplantae</taxon>
        <taxon>Streptophyta</taxon>
        <taxon>Embryophyta</taxon>
        <taxon>Tracheophyta</taxon>
        <taxon>Spermatophyta</taxon>
        <taxon>Magnoliopsida</taxon>
        <taxon>eudicotyledons</taxon>
        <taxon>Gunneridae</taxon>
        <taxon>Pentapetalae</taxon>
        <taxon>rosids</taxon>
        <taxon>malvids</taxon>
        <taxon>Malvales</taxon>
        <taxon>Malvaceae</taxon>
        <taxon>Malvoideae</taxon>
        <taxon>Gossypium</taxon>
    </lineage>
</organism>
<comment type="caution">
    <text evidence="2">The sequence shown here is derived from an EMBL/GenBank/DDBJ whole genome shotgun (WGS) entry which is preliminary data.</text>
</comment>
<accession>A0A5B6WSX2</accession>
<dbReference type="PANTHER" id="PTHR33223">
    <property type="entry name" value="CCHC-TYPE DOMAIN-CONTAINING PROTEIN"/>
    <property type="match status" value="1"/>
</dbReference>
<evidence type="ECO:0000313" key="3">
    <source>
        <dbReference type="Proteomes" id="UP000325315"/>
    </source>
</evidence>
<dbReference type="Proteomes" id="UP000325315">
    <property type="component" value="Unassembled WGS sequence"/>
</dbReference>
<dbReference type="Pfam" id="PF03732">
    <property type="entry name" value="Retrotrans_gag"/>
    <property type="match status" value="1"/>
</dbReference>
<sequence>MSQMIQNNLQFRGTMTEDPNQHLKWFLQHCDTFKYNRVIDDAIHLRHQDLPRRDELAGKFLQEFFPINKVVKLRRKSVVFRQMVGKSLYKAWEQFKILIQKCSHHKFPEWMQLQEFYNRLDTNAWNGLGRVVAGALMNRTYEDE</sequence>
<gene>
    <name evidence="2" type="ORF">EPI10_007038</name>
</gene>
<name>A0A5B6WSX2_9ROSI</name>
<keyword evidence="3" id="KW-1185">Reference proteome</keyword>
<dbReference type="PANTHER" id="PTHR33223:SF11">
    <property type="entry name" value="ELEMENT PROTEIN, PUTATIVE-RELATED"/>
    <property type="match status" value="1"/>
</dbReference>
<reference evidence="3" key="1">
    <citation type="journal article" date="2019" name="Plant Biotechnol. J.">
        <title>Genome sequencing of the Australian wild diploid species Gossypium australe highlights disease resistance and delayed gland morphogenesis.</title>
        <authorList>
            <person name="Cai Y."/>
            <person name="Cai X."/>
            <person name="Wang Q."/>
            <person name="Wang P."/>
            <person name="Zhang Y."/>
            <person name="Cai C."/>
            <person name="Xu Y."/>
            <person name="Wang K."/>
            <person name="Zhou Z."/>
            <person name="Wang C."/>
            <person name="Geng S."/>
            <person name="Li B."/>
            <person name="Dong Q."/>
            <person name="Hou Y."/>
            <person name="Wang H."/>
            <person name="Ai P."/>
            <person name="Liu Z."/>
            <person name="Yi F."/>
            <person name="Sun M."/>
            <person name="An G."/>
            <person name="Cheng J."/>
            <person name="Zhang Y."/>
            <person name="Shi Q."/>
            <person name="Xie Y."/>
            <person name="Shi X."/>
            <person name="Chang Y."/>
            <person name="Huang F."/>
            <person name="Chen Y."/>
            <person name="Hong S."/>
            <person name="Mi L."/>
            <person name="Sun Q."/>
            <person name="Zhang L."/>
            <person name="Zhou B."/>
            <person name="Peng R."/>
            <person name="Zhang X."/>
            <person name="Liu F."/>
        </authorList>
    </citation>
    <scope>NUCLEOTIDE SEQUENCE [LARGE SCALE GENOMIC DNA]</scope>
    <source>
        <strain evidence="3">cv. PA1801</strain>
    </source>
</reference>
<dbReference type="OrthoDB" id="1740797at2759"/>
<feature type="domain" description="Retrotransposon gag" evidence="1">
    <location>
        <begin position="54"/>
        <end position="120"/>
    </location>
</feature>
<protein>
    <submittedName>
        <fullName evidence="2">Oligopeptide transporter 4-like</fullName>
    </submittedName>
</protein>
<dbReference type="AlphaFoldDB" id="A0A5B6WSX2"/>
<evidence type="ECO:0000313" key="2">
    <source>
        <dbReference type="EMBL" id="KAA3484990.1"/>
    </source>
</evidence>